<dbReference type="Gene3D" id="2.40.50.140">
    <property type="entry name" value="Nucleic acid-binding proteins"/>
    <property type="match status" value="1"/>
</dbReference>
<dbReference type="InterPro" id="IPR010280">
    <property type="entry name" value="U5_MeTrfase_fam"/>
</dbReference>
<feature type="binding site" evidence="4">
    <location>
        <position position="311"/>
    </location>
    <ligand>
        <name>S-adenosyl-L-methionine</name>
        <dbReference type="ChEBI" id="CHEBI:59789"/>
    </ligand>
</feature>
<dbReference type="SUPFAM" id="SSF50249">
    <property type="entry name" value="Nucleic acid-binding proteins"/>
    <property type="match status" value="1"/>
</dbReference>
<sequence length="451" mass="50014">MRKKNEIVPLTITGMTAEGNGVGRIEGEAVFVPRTAVGDKLQCRIVKAMPTYAFGIIEQLEEPSLDRIQPDCPVYASCGGCAFRHMTYQAECNVKQQVVEDAFVRIGGLHPVFLPILGCDTPIGYRNKAQYPVGMQNGQAVCGFYAKRSHRIVPYTHCALQPPLFGEILEAALEHIRQQGLQPYDEQRGTGLLRHLYLRQGYHSGEVMLCFVVTRPAREQLMPLSQQLQHRFPQLTSICMNVNPARTNVILGKRTETLLGQAAIRDTMCGIRVELSPHAFYQVNTAQAERLYGIAREFAQLDGRQSLLDLYCGTGTIGLSMADGVKHLTGVEVIPQAVENAIRNARENRIENADFHVGDAAQWAQQLAQRGEHPDVIVLDPPRKGCDAQTLEAVCRMAPQRIVMISCNPATAARDCALLDKMGYHAQKVQAVDLFPRTGHVECVVLMSRKK</sequence>
<evidence type="ECO:0000313" key="6">
    <source>
        <dbReference type="EMBL" id="CBL16879.1"/>
    </source>
</evidence>
<keyword evidence="2 4" id="KW-0808">Transferase</keyword>
<feature type="binding site" evidence="4">
    <location>
        <position position="282"/>
    </location>
    <ligand>
        <name>S-adenosyl-L-methionine</name>
        <dbReference type="ChEBI" id="CHEBI:59789"/>
    </ligand>
</feature>
<dbReference type="KEGG" id="rch:RUM_06700"/>
<keyword evidence="1 4" id="KW-0489">Methyltransferase</keyword>
<dbReference type="EMBL" id="FP929052">
    <property type="protein sequence ID" value="CBL16879.1"/>
    <property type="molecule type" value="Genomic_DNA"/>
</dbReference>
<dbReference type="Proteomes" id="UP000007054">
    <property type="component" value="Chromosome"/>
</dbReference>
<reference evidence="6" key="1">
    <citation type="submission" date="2010-03" db="EMBL/GenBank/DDBJ databases">
        <title>The genome sequence of Ruminococcus sp. 18P13.</title>
        <authorList>
            <consortium name="metaHIT consortium -- http://www.metahit.eu/"/>
            <person name="Pajon A."/>
            <person name="Turner K."/>
            <person name="Parkhill J."/>
            <person name="Bernalier A."/>
        </authorList>
    </citation>
    <scope>NUCLEOTIDE SEQUENCE [LARGE SCALE GENOMIC DNA]</scope>
    <source>
        <strain evidence="6">Type strain: 18P13</strain>
    </source>
</reference>
<feature type="domain" description="TRAM" evidence="5">
    <location>
        <begin position="1"/>
        <end position="59"/>
    </location>
</feature>
<organism evidence="6 7">
    <name type="scientific">Ruminococcus champanellensis (strain DSM 18848 / JCM 17042 / KCTC 15320 / 18P13)</name>
    <dbReference type="NCBI Taxonomy" id="213810"/>
    <lineage>
        <taxon>Bacteria</taxon>
        <taxon>Bacillati</taxon>
        <taxon>Bacillota</taxon>
        <taxon>Clostridia</taxon>
        <taxon>Eubacteriales</taxon>
        <taxon>Oscillospiraceae</taxon>
        <taxon>Ruminococcus</taxon>
    </lineage>
</organism>
<dbReference type="PATRIC" id="fig|213810.4.peg.574"/>
<evidence type="ECO:0000256" key="4">
    <source>
        <dbReference type="PROSITE-ProRule" id="PRU01024"/>
    </source>
</evidence>
<dbReference type="PROSITE" id="PS51687">
    <property type="entry name" value="SAM_MT_RNA_M5U"/>
    <property type="match status" value="1"/>
</dbReference>
<evidence type="ECO:0000313" key="7">
    <source>
        <dbReference type="Proteomes" id="UP000007054"/>
    </source>
</evidence>
<reference evidence="6" key="2">
    <citation type="submission" date="2010-03" db="EMBL/GenBank/DDBJ databases">
        <authorList>
            <person name="Pajon A."/>
        </authorList>
    </citation>
    <scope>NUCLEOTIDE SEQUENCE</scope>
    <source>
        <strain evidence="6">Type strain: 18P13</strain>
    </source>
</reference>
<evidence type="ECO:0000256" key="1">
    <source>
        <dbReference type="ARBA" id="ARBA00022603"/>
    </source>
</evidence>
<dbReference type="Pfam" id="PF05958">
    <property type="entry name" value="tRNA_U5-meth_tr"/>
    <property type="match status" value="1"/>
</dbReference>
<evidence type="ECO:0000256" key="2">
    <source>
        <dbReference type="ARBA" id="ARBA00022679"/>
    </source>
</evidence>
<keyword evidence="3 4" id="KW-0949">S-adenosyl-L-methionine</keyword>
<dbReference type="EC" id="2.1.1.-" evidence="6"/>
<feature type="binding site" evidence="4">
    <location>
        <position position="332"/>
    </location>
    <ligand>
        <name>S-adenosyl-L-methionine</name>
        <dbReference type="ChEBI" id="CHEBI:59789"/>
    </ligand>
</feature>
<dbReference type="InterPro" id="IPR002792">
    <property type="entry name" value="TRAM_dom"/>
</dbReference>
<dbReference type="GeneID" id="83155474"/>
<comment type="similarity">
    <text evidence="4">Belongs to the class I-like SAM-binding methyltransferase superfamily. RNA M5U methyltransferase family.</text>
</comment>
<dbReference type="GO" id="GO:0070475">
    <property type="term" value="P:rRNA base methylation"/>
    <property type="evidence" value="ECO:0007669"/>
    <property type="project" value="TreeGrafter"/>
</dbReference>
<dbReference type="PANTHER" id="PTHR11061:SF30">
    <property type="entry name" value="TRNA (URACIL(54)-C(5))-METHYLTRANSFERASE"/>
    <property type="match status" value="1"/>
</dbReference>
<dbReference type="InterPro" id="IPR012340">
    <property type="entry name" value="NA-bd_OB-fold"/>
</dbReference>
<dbReference type="InterPro" id="IPR029063">
    <property type="entry name" value="SAM-dependent_MTases_sf"/>
</dbReference>
<accession>D4LB84</accession>
<dbReference type="GO" id="GO:0070041">
    <property type="term" value="F:rRNA (uridine-C5-)-methyltransferase activity"/>
    <property type="evidence" value="ECO:0007669"/>
    <property type="project" value="TreeGrafter"/>
</dbReference>
<evidence type="ECO:0000259" key="5">
    <source>
        <dbReference type="PROSITE" id="PS50926"/>
    </source>
</evidence>
<evidence type="ECO:0000256" key="3">
    <source>
        <dbReference type="ARBA" id="ARBA00022691"/>
    </source>
</evidence>
<dbReference type="CDD" id="cd02440">
    <property type="entry name" value="AdoMet_MTases"/>
    <property type="match status" value="1"/>
</dbReference>
<dbReference type="Gene3D" id="3.40.50.150">
    <property type="entry name" value="Vaccinia Virus protein VP39"/>
    <property type="match status" value="1"/>
</dbReference>
<dbReference type="AlphaFoldDB" id="D4LB84"/>
<dbReference type="PANTHER" id="PTHR11061">
    <property type="entry name" value="RNA M5U METHYLTRANSFERASE"/>
    <property type="match status" value="1"/>
</dbReference>
<keyword evidence="7" id="KW-1185">Reference proteome</keyword>
<dbReference type="RefSeq" id="WP_015557786.1">
    <property type="nucleotide sequence ID" value="NC_021039.1"/>
</dbReference>
<proteinExistence type="inferred from homology"/>
<dbReference type="PROSITE" id="PS50926">
    <property type="entry name" value="TRAM"/>
    <property type="match status" value="1"/>
</dbReference>
<gene>
    <name evidence="6" type="ordered locus">RUM_06700</name>
</gene>
<feature type="binding site" evidence="4">
    <location>
        <position position="380"/>
    </location>
    <ligand>
        <name>S-adenosyl-L-methionine</name>
        <dbReference type="ChEBI" id="CHEBI:59789"/>
    </ligand>
</feature>
<dbReference type="SUPFAM" id="SSF53335">
    <property type="entry name" value="S-adenosyl-L-methionine-dependent methyltransferases"/>
    <property type="match status" value="1"/>
</dbReference>
<dbReference type="HOGENOM" id="CLU_014689_7_0_9"/>
<feature type="active site" description="Nucleophile" evidence="4">
    <location>
        <position position="407"/>
    </location>
</feature>
<dbReference type="NCBIfam" id="TIGR00479">
    <property type="entry name" value="rumA"/>
    <property type="match status" value="1"/>
</dbReference>
<dbReference type="FunFam" id="2.40.50.1070:FF:000003">
    <property type="entry name" value="23S rRNA (Uracil-5-)-methyltransferase RumA"/>
    <property type="match status" value="1"/>
</dbReference>
<dbReference type="FunFam" id="3.40.50.150:FF:000009">
    <property type="entry name" value="23S rRNA (Uracil(1939)-C(5))-methyltransferase RlmD"/>
    <property type="match status" value="1"/>
</dbReference>
<protein>
    <submittedName>
        <fullName evidence="6">23S rRNA m(5)U-1939 methyltransferase</fullName>
        <ecNumber evidence="6">2.1.1.-</ecNumber>
    </submittedName>
</protein>
<dbReference type="Gene3D" id="2.40.50.1070">
    <property type="match status" value="1"/>
</dbReference>
<dbReference type="BioCyc" id="RCHA213810:RUM_RS03230-MONOMER"/>
<dbReference type="STRING" id="213810.RUM_06700"/>
<dbReference type="Pfam" id="PF01938">
    <property type="entry name" value="TRAM"/>
    <property type="match status" value="1"/>
</dbReference>
<name>D4LB84_RUMC1</name>